<dbReference type="STRING" id="758820.SAMN00777080_1676"/>
<accession>A0A1W2H2K0</accession>
<reference evidence="2" key="1">
    <citation type="submission" date="2017-04" db="EMBL/GenBank/DDBJ databases">
        <authorList>
            <person name="Varghese N."/>
            <person name="Submissions S."/>
        </authorList>
    </citation>
    <scope>NUCLEOTIDE SEQUENCE [LARGE SCALE GENOMIC DNA]</scope>
    <source>
        <strain evidence="2">DSM 16537</strain>
    </source>
</reference>
<keyword evidence="2" id="KW-1185">Reference proteome</keyword>
<evidence type="ECO:0008006" key="3">
    <source>
        <dbReference type="Google" id="ProtNLM"/>
    </source>
</evidence>
<dbReference type="OrthoDB" id="1078742at2"/>
<gene>
    <name evidence="1" type="ORF">SAMN00777080_1676</name>
</gene>
<dbReference type="AlphaFoldDB" id="A0A1W2H2K0"/>
<proteinExistence type="predicted"/>
<organism evidence="1 2">
    <name type="scientific">Aquiflexum balticum DSM 16537</name>
    <dbReference type="NCBI Taxonomy" id="758820"/>
    <lineage>
        <taxon>Bacteria</taxon>
        <taxon>Pseudomonadati</taxon>
        <taxon>Bacteroidota</taxon>
        <taxon>Cytophagia</taxon>
        <taxon>Cytophagales</taxon>
        <taxon>Cyclobacteriaceae</taxon>
        <taxon>Aquiflexum</taxon>
    </lineage>
</organism>
<dbReference type="Pfam" id="PF14367">
    <property type="entry name" value="DUF4411"/>
    <property type="match status" value="1"/>
</dbReference>
<dbReference type="InterPro" id="IPR016541">
    <property type="entry name" value="UCP008505"/>
</dbReference>
<dbReference type="EMBL" id="LT838813">
    <property type="protein sequence ID" value="SMD43099.1"/>
    <property type="molecule type" value="Genomic_DNA"/>
</dbReference>
<sequence length="194" mass="22529">MKAIIDTSSLLSLVRYYLPFDNHGILFNLIRKKIEIGEIVILDAVLQECRFVSKKIVVNNLTYLIDKEFQKTFQVPVKTDELIPLAPQRFLNMLKNQFAIPGQLKRLTDAEFEVQKSRFLESADAKMIMHCQYMMKDFPDEDVFIVTEESNSENDLKLFKKIPAICQTLEISVLDLPELLSKFSELDLGFNFKK</sequence>
<protein>
    <recommendedName>
        <fullName evidence="3">DUF4411 domain-containing protein</fullName>
    </recommendedName>
</protein>
<dbReference type="Proteomes" id="UP000192333">
    <property type="component" value="Chromosome I"/>
</dbReference>
<name>A0A1W2H2K0_9BACT</name>
<evidence type="ECO:0000313" key="1">
    <source>
        <dbReference type="EMBL" id="SMD43099.1"/>
    </source>
</evidence>
<evidence type="ECO:0000313" key="2">
    <source>
        <dbReference type="Proteomes" id="UP000192333"/>
    </source>
</evidence>
<dbReference type="RefSeq" id="WP_084119839.1">
    <property type="nucleotide sequence ID" value="NZ_LT838813.1"/>
</dbReference>